<dbReference type="PANTHER" id="PTHR21098:SF0">
    <property type="entry name" value="RIBOFLAVIN SYNTHASE"/>
    <property type="match status" value="1"/>
</dbReference>
<dbReference type="GO" id="GO:0004746">
    <property type="term" value="F:riboflavin synthase activity"/>
    <property type="evidence" value="ECO:0007669"/>
    <property type="project" value="UniProtKB-UniRule"/>
</dbReference>
<feature type="domain" description="Lumazine-binding" evidence="4">
    <location>
        <begin position="1"/>
        <end position="97"/>
    </location>
</feature>
<evidence type="ECO:0000259" key="4">
    <source>
        <dbReference type="PROSITE" id="PS51177"/>
    </source>
</evidence>
<dbReference type="PROSITE" id="PS51177">
    <property type="entry name" value="LUMAZINE_BIND"/>
    <property type="match status" value="2"/>
</dbReference>
<dbReference type="Proteomes" id="UP000197003">
    <property type="component" value="Chromosome"/>
</dbReference>
<sequence>MFSGIVESVMPIESSEELTNAYRIKIKKPSEFNDIKLGDSIACDGACLTVEAFDDQTMTFALAAETIKVLEWNPQSWLGKQVNLERSLRFGDRIHGHLVTGHVDSLGTVTRADLEGESFFLDVKVADTILPYVWKKGSVTLNGVSLTVNELAGSVVSVCLIPETLKRTNLGLLKPGSRINVEPDYMARAIQRSLEVRKG</sequence>
<dbReference type="EMBL" id="CP020946">
    <property type="protein sequence ID" value="ASD62816.1"/>
    <property type="molecule type" value="Genomic_DNA"/>
</dbReference>
<dbReference type="SUPFAM" id="SSF63380">
    <property type="entry name" value="Riboflavin synthase domain-like"/>
    <property type="match status" value="2"/>
</dbReference>
<evidence type="ECO:0000256" key="2">
    <source>
        <dbReference type="NCBIfam" id="TIGR00187"/>
    </source>
</evidence>
<dbReference type="EC" id="2.5.1.9" evidence="2"/>
<reference evidence="5 6" key="1">
    <citation type="submission" date="2017-04" db="EMBL/GenBank/DDBJ databases">
        <title>Whole genome sequence of Bdellovibrio bacteriovorus strain SSB218315.</title>
        <authorList>
            <person name="Oyedara O."/>
            <person name="Rodriguez-Perez M.A."/>
        </authorList>
    </citation>
    <scope>NUCLEOTIDE SEQUENCE [LARGE SCALE GENOMIC DNA]</scope>
    <source>
        <strain evidence="5 6">SSB218315</strain>
    </source>
</reference>
<gene>
    <name evidence="5" type="ORF">B9G79_04160</name>
</gene>
<dbReference type="OrthoDB" id="5292483at2"/>
<organism evidence="5 6">
    <name type="scientific">Bdellovibrio bacteriovorus</name>
    <dbReference type="NCBI Taxonomy" id="959"/>
    <lineage>
        <taxon>Bacteria</taxon>
        <taxon>Pseudomonadati</taxon>
        <taxon>Bdellovibrionota</taxon>
        <taxon>Bdellovibrionia</taxon>
        <taxon>Bdellovibrionales</taxon>
        <taxon>Pseudobdellovibrionaceae</taxon>
        <taxon>Bdellovibrio</taxon>
    </lineage>
</organism>
<dbReference type="CDD" id="cd00402">
    <property type="entry name" value="Riboflavin_synthase_like"/>
    <property type="match status" value="1"/>
</dbReference>
<evidence type="ECO:0000256" key="1">
    <source>
        <dbReference type="ARBA" id="ARBA00022737"/>
    </source>
</evidence>
<feature type="repeat" description="Lumazine-binding" evidence="3">
    <location>
        <begin position="98"/>
        <end position="194"/>
    </location>
</feature>
<evidence type="ECO:0000256" key="3">
    <source>
        <dbReference type="PROSITE-ProRule" id="PRU00524"/>
    </source>
</evidence>
<accession>A0A1Z3N5S6</accession>
<dbReference type="PIRSF" id="PIRSF000498">
    <property type="entry name" value="Riboflavin_syn_A"/>
    <property type="match status" value="1"/>
</dbReference>
<dbReference type="AlphaFoldDB" id="A0A1Z3N5S6"/>
<dbReference type="InterPro" id="IPR001783">
    <property type="entry name" value="Lumazine-bd"/>
</dbReference>
<keyword evidence="1" id="KW-0677">Repeat</keyword>
<dbReference type="PANTHER" id="PTHR21098">
    <property type="entry name" value="RIBOFLAVIN SYNTHASE ALPHA CHAIN"/>
    <property type="match status" value="1"/>
</dbReference>
<dbReference type="InterPro" id="IPR023366">
    <property type="entry name" value="ATP_synth_asu-like_sf"/>
</dbReference>
<dbReference type="NCBIfam" id="NF006767">
    <property type="entry name" value="PRK09289.1"/>
    <property type="match status" value="1"/>
</dbReference>
<proteinExistence type="predicted"/>
<dbReference type="Pfam" id="PF00677">
    <property type="entry name" value="Lum_binding"/>
    <property type="match status" value="2"/>
</dbReference>
<name>A0A1Z3N5S6_BDEBC</name>
<feature type="repeat" description="Lumazine-binding" evidence="3">
    <location>
        <begin position="1"/>
        <end position="97"/>
    </location>
</feature>
<dbReference type="NCBIfam" id="TIGR00187">
    <property type="entry name" value="ribE"/>
    <property type="match status" value="1"/>
</dbReference>
<protein>
    <recommendedName>
        <fullName evidence="2">Riboflavin synthase</fullName>
        <ecNumber evidence="2">2.5.1.9</ecNumber>
    </recommendedName>
</protein>
<dbReference type="Gene3D" id="2.40.30.20">
    <property type="match status" value="2"/>
</dbReference>
<dbReference type="InterPro" id="IPR026017">
    <property type="entry name" value="Lumazine-bd_dom"/>
</dbReference>
<dbReference type="RefSeq" id="WP_088564433.1">
    <property type="nucleotide sequence ID" value="NZ_CP020946.1"/>
</dbReference>
<dbReference type="InterPro" id="IPR017938">
    <property type="entry name" value="Riboflavin_synthase-like_b-brl"/>
</dbReference>
<feature type="domain" description="Lumazine-binding" evidence="4">
    <location>
        <begin position="98"/>
        <end position="194"/>
    </location>
</feature>
<evidence type="ECO:0000313" key="6">
    <source>
        <dbReference type="Proteomes" id="UP000197003"/>
    </source>
</evidence>
<dbReference type="GO" id="GO:0009231">
    <property type="term" value="P:riboflavin biosynthetic process"/>
    <property type="evidence" value="ECO:0007669"/>
    <property type="project" value="TreeGrafter"/>
</dbReference>
<evidence type="ECO:0000313" key="5">
    <source>
        <dbReference type="EMBL" id="ASD62816.1"/>
    </source>
</evidence>